<keyword evidence="2" id="KW-0560">Oxidoreductase</keyword>
<evidence type="ECO:0000313" key="3">
    <source>
        <dbReference type="Proteomes" id="UP000622580"/>
    </source>
</evidence>
<dbReference type="PANTHER" id="PTHR20883:SF48">
    <property type="entry name" value="ECTOINE DIOXYGENASE"/>
    <property type="match status" value="1"/>
</dbReference>
<accession>A0A941CZ79</accession>
<dbReference type="AlphaFoldDB" id="A0A941CZ79"/>
<reference evidence="2" key="1">
    <citation type="submission" date="2021-04" db="EMBL/GenBank/DDBJ databases">
        <title>Draft genome assembly of strain Phenylobacterium sp. 20VBR1 using MiniION and Illumina platforms.</title>
        <authorList>
            <person name="Thomas F.A."/>
            <person name="Krishnan K.P."/>
            <person name="Sinha R.K."/>
        </authorList>
    </citation>
    <scope>NUCLEOTIDE SEQUENCE</scope>
    <source>
        <strain evidence="2">20VBR1</strain>
    </source>
</reference>
<gene>
    <name evidence="2" type="ORF">JKL49_04410</name>
</gene>
<dbReference type="Pfam" id="PF05721">
    <property type="entry name" value="PhyH"/>
    <property type="match status" value="1"/>
</dbReference>
<name>A0A941CZ79_9CAUL</name>
<dbReference type="Proteomes" id="UP000622580">
    <property type="component" value="Unassembled WGS sequence"/>
</dbReference>
<dbReference type="Gene3D" id="2.60.120.620">
    <property type="entry name" value="q2cbj1_9rhob like domain"/>
    <property type="match status" value="1"/>
</dbReference>
<dbReference type="SUPFAM" id="SSF51197">
    <property type="entry name" value="Clavaminate synthase-like"/>
    <property type="match status" value="1"/>
</dbReference>
<comment type="caution">
    <text evidence="2">The sequence shown here is derived from an EMBL/GenBank/DDBJ whole genome shotgun (WGS) entry which is preliminary data.</text>
</comment>
<dbReference type="GO" id="GO:0016706">
    <property type="term" value="F:2-oxoglutarate-dependent dioxygenase activity"/>
    <property type="evidence" value="ECO:0007669"/>
    <property type="project" value="UniProtKB-ARBA"/>
</dbReference>
<organism evidence="2 3">
    <name type="scientific">Phenylobacterium glaciei</name>
    <dbReference type="NCBI Taxonomy" id="2803784"/>
    <lineage>
        <taxon>Bacteria</taxon>
        <taxon>Pseudomonadati</taxon>
        <taxon>Pseudomonadota</taxon>
        <taxon>Alphaproteobacteria</taxon>
        <taxon>Caulobacterales</taxon>
        <taxon>Caulobacteraceae</taxon>
        <taxon>Phenylobacterium</taxon>
    </lineage>
</organism>
<proteinExistence type="predicted"/>
<dbReference type="RefSeq" id="WP_215338497.1">
    <property type="nucleotide sequence ID" value="NZ_JAGSGD010000001.1"/>
</dbReference>
<sequence>MSEQPVLLDSLAMARFTARGFLRFDGVVPEEINSQFLAEVGEAADPQPGRKVMRAFGELLLQAEIPEVAAGAPLSATYPQGSAIRRLLDLPQVRGAIQSLVGPDPVFDHHFLHVTFPPAYHEAGGGENVSQHTHQDSTVDPSKGFDLQVMYYPHKVTREMGGTRFIPGTHLRKVSEVALGRYQNMRGQQHMVCEAGTLLFLHNGLWHGGGVNHADRTRTMFKIRMNPSTPQVRQWDVATLPAQPNPRPIFYVKSAQPETVESILMSPEPWFEQDTGRLEYVNRIKLWRHLTGDATYDADHWMSRLENPARA</sequence>
<keyword evidence="2" id="KW-0223">Dioxygenase</keyword>
<keyword evidence="3" id="KW-1185">Reference proteome</keyword>
<dbReference type="GO" id="GO:0005506">
    <property type="term" value="F:iron ion binding"/>
    <property type="evidence" value="ECO:0007669"/>
    <property type="project" value="UniProtKB-ARBA"/>
</dbReference>
<evidence type="ECO:0000313" key="2">
    <source>
        <dbReference type="EMBL" id="MBR7618622.1"/>
    </source>
</evidence>
<dbReference type="PANTHER" id="PTHR20883">
    <property type="entry name" value="PHYTANOYL-COA DIOXYGENASE DOMAIN CONTAINING 1"/>
    <property type="match status" value="1"/>
</dbReference>
<dbReference type="EMBL" id="JAGSGD010000001">
    <property type="protein sequence ID" value="MBR7618622.1"/>
    <property type="molecule type" value="Genomic_DNA"/>
</dbReference>
<comment type="cofactor">
    <cofactor evidence="1">
        <name>Fe(2+)</name>
        <dbReference type="ChEBI" id="CHEBI:29033"/>
    </cofactor>
</comment>
<evidence type="ECO:0000256" key="1">
    <source>
        <dbReference type="ARBA" id="ARBA00001954"/>
    </source>
</evidence>
<protein>
    <submittedName>
        <fullName evidence="2">Phytanoyl-CoA dioxygenase family protein</fullName>
    </submittedName>
</protein>
<dbReference type="InterPro" id="IPR008775">
    <property type="entry name" value="Phytyl_CoA_dOase-like"/>
</dbReference>